<dbReference type="AlphaFoldDB" id="A0A0S2JXK6"/>
<dbReference type="Proteomes" id="UP000061457">
    <property type="component" value="Chromosome I"/>
</dbReference>
<dbReference type="Pfam" id="PF04340">
    <property type="entry name" value="DUF484"/>
    <property type="match status" value="1"/>
</dbReference>
<dbReference type="InterPro" id="IPR007435">
    <property type="entry name" value="DUF484"/>
</dbReference>
<protein>
    <recommendedName>
        <fullName evidence="3">DUF484 domain-containing protein</fullName>
    </recommendedName>
</protein>
<organism evidence="1 2">
    <name type="scientific">Pseudoalteromonas phenolica</name>
    <dbReference type="NCBI Taxonomy" id="161398"/>
    <lineage>
        <taxon>Bacteria</taxon>
        <taxon>Pseudomonadati</taxon>
        <taxon>Pseudomonadota</taxon>
        <taxon>Gammaproteobacteria</taxon>
        <taxon>Alteromonadales</taxon>
        <taxon>Pseudoalteromonadaceae</taxon>
        <taxon>Pseudoalteromonas</taxon>
    </lineage>
</organism>
<dbReference type="STRING" id="161398.PP2015_51"/>
<evidence type="ECO:0000313" key="1">
    <source>
        <dbReference type="EMBL" id="ALO40580.1"/>
    </source>
</evidence>
<evidence type="ECO:0008006" key="3">
    <source>
        <dbReference type="Google" id="ProtNLM"/>
    </source>
</evidence>
<dbReference type="Gene3D" id="3.30.450.40">
    <property type="match status" value="1"/>
</dbReference>
<dbReference type="OrthoDB" id="8525200at2"/>
<dbReference type="InterPro" id="IPR029016">
    <property type="entry name" value="GAF-like_dom_sf"/>
</dbReference>
<dbReference type="PANTHER" id="PTHR38765">
    <property type="entry name" value="DUF484 DOMAIN-CONTAINING PROTEIN"/>
    <property type="match status" value="1"/>
</dbReference>
<dbReference type="PATRIC" id="fig|161398.10.peg.52"/>
<dbReference type="EMBL" id="CP013187">
    <property type="protein sequence ID" value="ALO40580.1"/>
    <property type="molecule type" value="Genomic_DNA"/>
</dbReference>
<gene>
    <name evidence="1" type="ORF">PP2015_51</name>
</gene>
<reference evidence="1 2" key="1">
    <citation type="submission" date="2015-11" db="EMBL/GenBank/DDBJ databases">
        <authorList>
            <person name="Zhang Y."/>
            <person name="Guo Z."/>
        </authorList>
    </citation>
    <scope>NUCLEOTIDE SEQUENCE [LARGE SCALE GENOMIC DNA]</scope>
    <source>
        <strain evidence="1 2">KCTC 12086</strain>
    </source>
</reference>
<evidence type="ECO:0000313" key="2">
    <source>
        <dbReference type="Proteomes" id="UP000061457"/>
    </source>
</evidence>
<sequence length="202" mass="22798">MKKTDQEQQVCDYLKRNPDFFQHHPYVLLELELFSKSQGLPNLALQQLRLLREQNQALKQQLSGMAKIAHSNEQTFKILSDCQRQIWQASSLNEISKVIQTAFANTPNISATELLFQPEQVTQAINTTLEDKAQYLGRTPKQLDSIWEKAPSTGSVALYQLHDSDAVLAFASDNPAHFCPNNDDLLMQEFLAGLNLRIAALG</sequence>
<dbReference type="KEGG" id="pphe:PP2015_51"/>
<dbReference type="PANTHER" id="PTHR38765:SF1">
    <property type="entry name" value="DUF484 DOMAIN-CONTAINING PROTEIN"/>
    <property type="match status" value="1"/>
</dbReference>
<proteinExistence type="predicted"/>
<name>A0A0S2JXK6_9GAMM</name>
<keyword evidence="2" id="KW-1185">Reference proteome</keyword>
<accession>A0A0S2JXK6</accession>
<dbReference type="RefSeq" id="WP_058028353.1">
    <property type="nucleotide sequence ID" value="NZ_CP013187.1"/>
</dbReference>